<keyword evidence="10" id="KW-1185">Reference proteome</keyword>
<organism evidence="9">
    <name type="scientific">Mytilinidion resinicola</name>
    <dbReference type="NCBI Taxonomy" id="574789"/>
    <lineage>
        <taxon>Eukaryota</taxon>
        <taxon>Fungi</taxon>
        <taxon>Dikarya</taxon>
        <taxon>Ascomycota</taxon>
        <taxon>Pezizomycotina</taxon>
        <taxon>Dothideomycetes</taxon>
        <taxon>Pleosporomycetidae</taxon>
        <taxon>Mytilinidiales</taxon>
        <taxon>Mytilinidiaceae</taxon>
        <taxon>Mytilinidion</taxon>
    </lineage>
</organism>
<gene>
    <name evidence="9 11" type="ORF">BDZ99DRAFT_569536</name>
</gene>
<comment type="subcellular location">
    <subcellularLocation>
        <location evidence="1">Endoplasmic reticulum membrane</location>
        <topology evidence="1">Peripheral membrane protein</topology>
    </subcellularLocation>
</comment>
<name>A0A6A6YU91_9PEZI</name>
<evidence type="ECO:0000313" key="9">
    <source>
        <dbReference type="EMBL" id="KAF2811497.1"/>
    </source>
</evidence>
<comment type="similarity">
    <text evidence="2">Belongs to the ERF4 family.</text>
</comment>
<dbReference type="InterPro" id="IPR019383">
    <property type="entry name" value="Golgin_A_7/ERF4"/>
</dbReference>
<evidence type="ECO:0000313" key="10">
    <source>
        <dbReference type="Proteomes" id="UP000504636"/>
    </source>
</evidence>
<dbReference type="GO" id="GO:0005789">
    <property type="term" value="C:endoplasmic reticulum membrane"/>
    <property type="evidence" value="ECO:0007669"/>
    <property type="project" value="UniProtKB-SubCell"/>
</dbReference>
<reference evidence="11" key="3">
    <citation type="submission" date="2025-04" db="UniProtKB">
        <authorList>
            <consortium name="RefSeq"/>
        </authorList>
    </citation>
    <scope>IDENTIFICATION</scope>
    <source>
        <strain evidence="11">CBS 304.34</strain>
    </source>
</reference>
<dbReference type="EMBL" id="MU003698">
    <property type="protein sequence ID" value="KAF2811497.1"/>
    <property type="molecule type" value="Genomic_DNA"/>
</dbReference>
<feature type="region of interest" description="Disordered" evidence="7">
    <location>
        <begin position="160"/>
        <end position="317"/>
    </location>
</feature>
<feature type="region of interest" description="Disordered" evidence="7">
    <location>
        <begin position="464"/>
        <end position="529"/>
    </location>
</feature>
<dbReference type="OrthoDB" id="5377273at2759"/>
<protein>
    <recommendedName>
        <fullName evidence="4">Ras modification protein ERF4</fullName>
    </recommendedName>
</protein>
<evidence type="ECO:0000259" key="8">
    <source>
        <dbReference type="Pfam" id="PF10256"/>
    </source>
</evidence>
<evidence type="ECO:0000256" key="5">
    <source>
        <dbReference type="ARBA" id="ARBA00022824"/>
    </source>
</evidence>
<keyword evidence="6" id="KW-0472">Membrane</keyword>
<accession>A0A6A6YU91</accession>
<evidence type="ECO:0000256" key="3">
    <source>
        <dbReference type="ARBA" id="ARBA00011396"/>
    </source>
</evidence>
<evidence type="ECO:0000256" key="2">
    <source>
        <dbReference type="ARBA" id="ARBA00007732"/>
    </source>
</evidence>
<feature type="domain" description="Golgin subfamily A member 7/ERF4" evidence="8">
    <location>
        <begin position="340"/>
        <end position="456"/>
    </location>
</feature>
<evidence type="ECO:0000256" key="6">
    <source>
        <dbReference type="ARBA" id="ARBA00023136"/>
    </source>
</evidence>
<dbReference type="Pfam" id="PF10256">
    <property type="entry name" value="Erf4"/>
    <property type="match status" value="1"/>
</dbReference>
<proteinExistence type="inferred from homology"/>
<reference evidence="9 11" key="1">
    <citation type="journal article" date="2020" name="Stud. Mycol.">
        <title>101 Dothideomycetes genomes: a test case for predicting lifestyles and emergence of pathogens.</title>
        <authorList>
            <person name="Haridas S."/>
            <person name="Albert R."/>
            <person name="Binder M."/>
            <person name="Bloem J."/>
            <person name="Labutti K."/>
            <person name="Salamov A."/>
            <person name="Andreopoulos B."/>
            <person name="Baker S."/>
            <person name="Barry K."/>
            <person name="Bills G."/>
            <person name="Bluhm B."/>
            <person name="Cannon C."/>
            <person name="Castanera R."/>
            <person name="Culley D."/>
            <person name="Daum C."/>
            <person name="Ezra D."/>
            <person name="Gonzalez J."/>
            <person name="Henrissat B."/>
            <person name="Kuo A."/>
            <person name="Liang C."/>
            <person name="Lipzen A."/>
            <person name="Lutzoni F."/>
            <person name="Magnuson J."/>
            <person name="Mondo S."/>
            <person name="Nolan M."/>
            <person name="Ohm R."/>
            <person name="Pangilinan J."/>
            <person name="Park H.-J."/>
            <person name="Ramirez L."/>
            <person name="Alfaro M."/>
            <person name="Sun H."/>
            <person name="Tritt A."/>
            <person name="Yoshinaga Y."/>
            <person name="Zwiers L.-H."/>
            <person name="Turgeon B."/>
            <person name="Goodwin S."/>
            <person name="Spatafora J."/>
            <person name="Crous P."/>
            <person name="Grigoriev I."/>
        </authorList>
    </citation>
    <scope>NUCLEOTIDE SEQUENCE</scope>
    <source>
        <strain evidence="9 11">CBS 304.34</strain>
    </source>
</reference>
<evidence type="ECO:0000256" key="7">
    <source>
        <dbReference type="SAM" id="MobiDB-lite"/>
    </source>
</evidence>
<feature type="compositionally biased region" description="Polar residues" evidence="7">
    <location>
        <begin position="487"/>
        <end position="499"/>
    </location>
</feature>
<dbReference type="PANTHER" id="PTHR13254:SF0">
    <property type="entry name" value="GOLGIN SUBFAMILY A MEMBER 7_ERF4 DOMAIN-CONTAINING PROTEIN"/>
    <property type="match status" value="1"/>
</dbReference>
<evidence type="ECO:0000256" key="1">
    <source>
        <dbReference type="ARBA" id="ARBA00004406"/>
    </source>
</evidence>
<keyword evidence="5" id="KW-0256">Endoplasmic reticulum</keyword>
<dbReference type="GeneID" id="54468786"/>
<comment type="subunit">
    <text evidence="3">Interacts with ERF2.</text>
</comment>
<evidence type="ECO:0000256" key="4">
    <source>
        <dbReference type="ARBA" id="ARBA00018463"/>
    </source>
</evidence>
<feature type="compositionally biased region" description="Polar residues" evidence="7">
    <location>
        <begin position="467"/>
        <end position="477"/>
    </location>
</feature>
<sequence length="529" mass="57630">MKASPDASLGPQGRCRLRLRERQHEAEAFALRSLTSSTTRRFRLSLQFRTYLAAAVVRLAVVLPLSPRTSTSTASLALALTAAPTSTRPFCCPPARAHACVLATTASQAQAAPSSPPRSTAPARWSLTNRIFNFNFRSSTPRPPASRLWNPVNSSPRTLALPNLPIHHPQLHHQPPEGRDEYPLLTLPEQRRSRNSVAPSSLVVERSTGGESSRTSIGLPRDRRSLAVDPDAPTTPRLPMGVEQMAAKAAGVDDVPLPSTNTNDRESGPRPLKNSTSRASLPLDRQPSVGSHRRSLAGTASAPGDDDANSDYEWGPAHPCFPHPNPHVPLSSPLHASTRIIRVRRDWMAHGDLGPAFANLYPEILDPLVSEDDFRALIKRVNDELAVAFNPTSWRAWVDALMGVATLWLWDDVGMSAVKGRLARLEAWLEQWNRDVGEKEGVRVVPLRRTGYLTLDIQIPDPHIGLDTSSASRPGTHSHTDDHPVSATRSNSSPRSATAPQIRAEFGSYPINTDMGMGPAMPPAIESRS</sequence>
<dbReference type="AlphaFoldDB" id="A0A6A6YU91"/>
<dbReference type="GO" id="GO:0031211">
    <property type="term" value="C:endoplasmic reticulum palmitoyltransferase complex"/>
    <property type="evidence" value="ECO:0007669"/>
    <property type="project" value="TreeGrafter"/>
</dbReference>
<dbReference type="InterPro" id="IPR051371">
    <property type="entry name" value="Ras_palmitoyltransferase"/>
</dbReference>
<evidence type="ECO:0000313" key="11">
    <source>
        <dbReference type="RefSeq" id="XP_033578461.1"/>
    </source>
</evidence>
<dbReference type="PANTHER" id="PTHR13254">
    <property type="entry name" value="GOLGI AUTOANTIGEN, GOLGIN SUBFAMILY A, 7"/>
    <property type="match status" value="1"/>
</dbReference>
<reference evidence="11" key="2">
    <citation type="submission" date="2020-04" db="EMBL/GenBank/DDBJ databases">
        <authorList>
            <consortium name="NCBI Genome Project"/>
        </authorList>
    </citation>
    <scope>NUCLEOTIDE SEQUENCE</scope>
    <source>
        <strain evidence="11">CBS 304.34</strain>
    </source>
</reference>
<dbReference type="RefSeq" id="XP_033578461.1">
    <property type="nucleotide sequence ID" value="XM_033727893.1"/>
</dbReference>
<dbReference type="Proteomes" id="UP000504636">
    <property type="component" value="Unplaced"/>
</dbReference>
<dbReference type="GO" id="GO:0006612">
    <property type="term" value="P:protein targeting to membrane"/>
    <property type="evidence" value="ECO:0007669"/>
    <property type="project" value="TreeGrafter"/>
</dbReference>